<organism evidence="2 3">
    <name type="scientific">Brachionus calyciflorus</name>
    <dbReference type="NCBI Taxonomy" id="104777"/>
    <lineage>
        <taxon>Eukaryota</taxon>
        <taxon>Metazoa</taxon>
        <taxon>Spiralia</taxon>
        <taxon>Gnathifera</taxon>
        <taxon>Rotifera</taxon>
        <taxon>Eurotatoria</taxon>
        <taxon>Monogononta</taxon>
        <taxon>Pseudotrocha</taxon>
        <taxon>Ploima</taxon>
        <taxon>Brachionidae</taxon>
        <taxon>Brachionus</taxon>
    </lineage>
</organism>
<sequence>MSEDVSSNVSFEASDAEDSESFSESVYKYKNHYPMNRSQSKQNDLAAKKRKEYRERDEKINKNIDKLTTGESNLLTFLQDMSFLMGHKKRTIK</sequence>
<name>A0A814LHY5_9BILA</name>
<comment type="caution">
    <text evidence="2">The sequence shown here is derived from an EMBL/GenBank/DDBJ whole genome shotgun (WGS) entry which is preliminary data.</text>
</comment>
<accession>A0A814LHY5</accession>
<evidence type="ECO:0000256" key="1">
    <source>
        <dbReference type="SAM" id="MobiDB-lite"/>
    </source>
</evidence>
<dbReference type="AlphaFoldDB" id="A0A814LHY5"/>
<gene>
    <name evidence="2" type="ORF">OXX778_LOCUS19457</name>
</gene>
<dbReference type="Proteomes" id="UP000663879">
    <property type="component" value="Unassembled WGS sequence"/>
</dbReference>
<protein>
    <submittedName>
        <fullName evidence="2">Uncharacterized protein</fullName>
    </submittedName>
</protein>
<feature type="region of interest" description="Disordered" evidence="1">
    <location>
        <begin position="1"/>
        <end position="54"/>
    </location>
</feature>
<dbReference type="EMBL" id="CAJNOC010005895">
    <property type="protein sequence ID" value="CAF1064969.1"/>
    <property type="molecule type" value="Genomic_DNA"/>
</dbReference>
<reference evidence="2" key="1">
    <citation type="submission" date="2021-02" db="EMBL/GenBank/DDBJ databases">
        <authorList>
            <person name="Nowell W R."/>
        </authorList>
    </citation>
    <scope>NUCLEOTIDE SEQUENCE</scope>
    <source>
        <strain evidence="2">Ploen Becks lab</strain>
    </source>
</reference>
<evidence type="ECO:0000313" key="3">
    <source>
        <dbReference type="Proteomes" id="UP000663879"/>
    </source>
</evidence>
<evidence type="ECO:0000313" key="2">
    <source>
        <dbReference type="EMBL" id="CAF1064969.1"/>
    </source>
</evidence>
<proteinExistence type="predicted"/>
<keyword evidence="3" id="KW-1185">Reference proteome</keyword>